<dbReference type="SUPFAM" id="SSF64438">
    <property type="entry name" value="CNF1/YfiH-like putative cysteine hydrolases"/>
    <property type="match status" value="1"/>
</dbReference>
<dbReference type="GeneID" id="74943260"/>
<dbReference type="Pfam" id="PF03975">
    <property type="entry name" value="CheD"/>
    <property type="match status" value="1"/>
</dbReference>
<evidence type="ECO:0000256" key="1">
    <source>
        <dbReference type="ARBA" id="ARBA00022500"/>
    </source>
</evidence>
<keyword evidence="1 3" id="KW-0145">Chemotaxis</keyword>
<dbReference type="EC" id="3.5.1.44" evidence="3"/>
<dbReference type="InterPro" id="IPR011324">
    <property type="entry name" value="Cytotoxic_necrot_fac-like_cat"/>
</dbReference>
<protein>
    <recommendedName>
        <fullName evidence="3">Probable chemoreceptor glutamine deamidase CheD</fullName>
        <ecNumber evidence="3">3.5.1.44</ecNumber>
    </recommendedName>
</protein>
<comment type="similarity">
    <text evidence="3">Belongs to the CheD family.</text>
</comment>
<accession>A0A9E7R143</accession>
<dbReference type="Proteomes" id="UP001057580">
    <property type="component" value="Chromosome"/>
</dbReference>
<dbReference type="RefSeq" id="WP_260591968.1">
    <property type="nucleotide sequence ID" value="NZ_CP104003.1"/>
</dbReference>
<evidence type="ECO:0000313" key="4">
    <source>
        <dbReference type="EMBL" id="UWM52973.1"/>
    </source>
</evidence>
<organism evidence="4 5">
    <name type="scientific">Salinirubellus salinus</name>
    <dbReference type="NCBI Taxonomy" id="1364945"/>
    <lineage>
        <taxon>Archaea</taxon>
        <taxon>Methanobacteriati</taxon>
        <taxon>Methanobacteriota</taxon>
        <taxon>Stenosarchaea group</taxon>
        <taxon>Halobacteria</taxon>
        <taxon>Halobacteriales</taxon>
        <taxon>Natronomonadaceae</taxon>
        <taxon>Salinirubellus</taxon>
    </lineage>
</organism>
<sequence>MRVYGSAAETAPVDATDDPQTIRVGIAEFRTAATGERLRSSGFGSCVGVALSDRAAGVAGLAHVMLPEASDPDRPGKYANTAVPALVEALRQQGATDLRAKLAGGSDMFEFSSADGSIGERNVEAAEAALERAGVPVVGRDVGGDHGRSLTLEVDSGALLVASAASGDLLL</sequence>
<proteinExistence type="inferred from homology"/>
<dbReference type="InterPro" id="IPR005659">
    <property type="entry name" value="Chemorcpt_Glu_NH3ase_CheD"/>
</dbReference>
<comment type="catalytic activity">
    <reaction evidence="3">
        <text>L-glutaminyl-[protein] + H2O = L-glutamyl-[protein] + NH4(+)</text>
        <dbReference type="Rhea" id="RHEA:16441"/>
        <dbReference type="Rhea" id="RHEA-COMP:10207"/>
        <dbReference type="Rhea" id="RHEA-COMP:10208"/>
        <dbReference type="ChEBI" id="CHEBI:15377"/>
        <dbReference type="ChEBI" id="CHEBI:28938"/>
        <dbReference type="ChEBI" id="CHEBI:29973"/>
        <dbReference type="ChEBI" id="CHEBI:30011"/>
        <dbReference type="EC" id="3.5.1.44"/>
    </reaction>
</comment>
<reference evidence="4" key="1">
    <citation type="submission" date="2022-09" db="EMBL/GenBank/DDBJ databases">
        <title>Diverse halophilic archaea isolated from saline environments.</title>
        <authorList>
            <person name="Cui H.-L."/>
        </authorList>
    </citation>
    <scope>NUCLEOTIDE SEQUENCE</scope>
    <source>
        <strain evidence="4">ZS-35-S2</strain>
    </source>
</reference>
<dbReference type="AlphaFoldDB" id="A0A9E7R143"/>
<evidence type="ECO:0000256" key="2">
    <source>
        <dbReference type="ARBA" id="ARBA00022801"/>
    </source>
</evidence>
<dbReference type="EMBL" id="CP104003">
    <property type="protein sequence ID" value="UWM52973.1"/>
    <property type="molecule type" value="Genomic_DNA"/>
</dbReference>
<name>A0A9E7R143_9EURY</name>
<dbReference type="PANTHER" id="PTHR35147:SF1">
    <property type="entry name" value="CHEMORECEPTOR GLUTAMINE DEAMIDASE CHED-RELATED"/>
    <property type="match status" value="1"/>
</dbReference>
<keyword evidence="5" id="KW-1185">Reference proteome</keyword>
<dbReference type="CDD" id="cd16352">
    <property type="entry name" value="CheD"/>
    <property type="match status" value="1"/>
</dbReference>
<evidence type="ECO:0000256" key="3">
    <source>
        <dbReference type="HAMAP-Rule" id="MF_01440"/>
    </source>
</evidence>
<dbReference type="PANTHER" id="PTHR35147">
    <property type="entry name" value="CHEMORECEPTOR GLUTAMINE DEAMIDASE CHED-RELATED"/>
    <property type="match status" value="1"/>
</dbReference>
<dbReference type="KEGG" id="ssai:N0B31_12520"/>
<dbReference type="Gene3D" id="3.30.1330.200">
    <property type="match status" value="1"/>
</dbReference>
<dbReference type="GO" id="GO:0006935">
    <property type="term" value="P:chemotaxis"/>
    <property type="evidence" value="ECO:0007669"/>
    <property type="project" value="UniProtKB-UniRule"/>
</dbReference>
<evidence type="ECO:0000313" key="5">
    <source>
        <dbReference type="Proteomes" id="UP001057580"/>
    </source>
</evidence>
<keyword evidence="2 3" id="KW-0378">Hydrolase</keyword>
<dbReference type="HAMAP" id="MF_01440">
    <property type="entry name" value="CheD"/>
    <property type="match status" value="1"/>
</dbReference>
<dbReference type="GO" id="GO:0050568">
    <property type="term" value="F:protein-glutamine glutaminase activity"/>
    <property type="evidence" value="ECO:0007669"/>
    <property type="project" value="UniProtKB-UniRule"/>
</dbReference>
<gene>
    <name evidence="3" type="primary">cheD</name>
    <name evidence="4" type="ORF">N0B31_12520</name>
</gene>
<dbReference type="InterPro" id="IPR038592">
    <property type="entry name" value="CheD-like_sf"/>
</dbReference>
<comment type="function">
    <text evidence="3">Probably deamidates glutamine residues to glutamate on methyl-accepting chemotaxis receptors (MCPs), playing an important role in chemotaxis.</text>
</comment>